<dbReference type="Proteomes" id="UP000349590">
    <property type="component" value="Unassembled WGS sequence"/>
</dbReference>
<feature type="transmembrane region" description="Helical" evidence="1">
    <location>
        <begin position="68"/>
        <end position="89"/>
    </location>
</feature>
<evidence type="ECO:0000313" key="3">
    <source>
        <dbReference type="EMBL" id="EAL3736133.1"/>
    </source>
</evidence>
<evidence type="ECO:0000313" key="5">
    <source>
        <dbReference type="Proteomes" id="UP000335162"/>
    </source>
</evidence>
<evidence type="ECO:0000313" key="6">
    <source>
        <dbReference type="Proteomes" id="UP000349590"/>
    </source>
</evidence>
<feature type="transmembrane region" description="Helical" evidence="1">
    <location>
        <begin position="7"/>
        <end position="24"/>
    </location>
</feature>
<feature type="transmembrane region" description="Helical" evidence="1">
    <location>
        <begin position="30"/>
        <end position="47"/>
    </location>
</feature>
<protein>
    <submittedName>
        <fullName evidence="2">Uncharacterized protein</fullName>
    </submittedName>
</protein>
<dbReference type="EMBL" id="AACNRY010000029">
    <property type="protein sequence ID" value="EAL3736133.1"/>
    <property type="molecule type" value="Genomic_DNA"/>
</dbReference>
<dbReference type="Proteomes" id="UP001183411">
    <property type="component" value="Unassembled WGS sequence"/>
</dbReference>
<dbReference type="EMBL" id="ABMIIH010000014">
    <property type="protein sequence ID" value="ELD5187615.1"/>
    <property type="molecule type" value="Genomic_DNA"/>
</dbReference>
<sequence length="171" mass="19438">MKKLTLVAYLVIFLSGLWFLFSSFEENFNILFFAFGIVLVYIGYANIKRISSKAHGNKTELENLINTAKDIFALLASVTLLAFIIFLTFQNEIKIKFFSDQGLVLEDNAKISIYFKEKKVESFDKNKYDFAGATFDDKYIGVFLGNKEGNTSIALRCDENGCKETKIGELK</sequence>
<evidence type="ECO:0000256" key="1">
    <source>
        <dbReference type="SAM" id="Phobius"/>
    </source>
</evidence>
<keyword evidence="1" id="KW-0472">Membrane</keyword>
<evidence type="ECO:0000313" key="2">
    <source>
        <dbReference type="EMBL" id="EAJ9718540.1"/>
    </source>
</evidence>
<proteinExistence type="predicted"/>
<reference evidence="4" key="3">
    <citation type="submission" date="2023-06" db="EMBL/GenBank/DDBJ databases">
        <authorList>
            <consortium name="PulseNet: The National Subtyping Network for Foodborne Disease Surveillance"/>
        </authorList>
    </citation>
    <scope>NUCLEOTIDE SEQUENCE</scope>
    <source>
        <strain evidence="4">PNUSAC035917</strain>
    </source>
</reference>
<comment type="caution">
    <text evidence="2">The sequence shown here is derived from an EMBL/GenBank/DDBJ whole genome shotgun (WGS) entry which is preliminary data.</text>
</comment>
<reference evidence="2 6" key="2">
    <citation type="submission" date="2019-04" db="EMBL/GenBank/DDBJ databases">
        <authorList>
            <consortium name="PulseNet: The National Subtyping Network for Foodborne Disease Surveillance"/>
            <person name="Tarr C.L."/>
            <person name="Trees E."/>
            <person name="Katz L.S."/>
            <person name="Carleton-Romer H.A."/>
            <person name="Stroika S."/>
            <person name="Kucerova Z."/>
            <person name="Roache K.F."/>
            <person name="Sabol A.L."/>
            <person name="Besser J."/>
            <person name="Gerner-Smidt P."/>
        </authorList>
    </citation>
    <scope>NUCLEOTIDE SEQUENCE [LARGE SCALE GENOMIC DNA]</scope>
    <source>
        <strain evidence="2 6">PNUSAC009041</strain>
    </source>
</reference>
<dbReference type="RefSeq" id="WP_002897191.1">
    <property type="nucleotide sequence ID" value="NZ_CP148213.1"/>
</dbReference>
<reference evidence="3 5" key="1">
    <citation type="submission" date="2018-05" db="EMBL/GenBank/DDBJ databases">
        <authorList>
            <consortium name="NARMS: The National Antimicrobial Resistance Monitoring System"/>
        </authorList>
    </citation>
    <scope>NUCLEOTIDE SEQUENCE [LARGE SCALE GENOMIC DNA]</scope>
    <source>
        <strain evidence="3 5">FSIS1607212</strain>
    </source>
</reference>
<evidence type="ECO:0000313" key="4">
    <source>
        <dbReference type="EMBL" id="ELD5187615.1"/>
    </source>
</evidence>
<keyword evidence="1" id="KW-1133">Transmembrane helix</keyword>
<dbReference type="Proteomes" id="UP000335162">
    <property type="component" value="Unassembled WGS sequence"/>
</dbReference>
<keyword evidence="1" id="KW-0812">Transmembrane</keyword>
<gene>
    <name evidence="3" type="ORF">BFD99_09160</name>
    <name evidence="2" type="ORF">E8P16_03635</name>
    <name evidence="4" type="ORF">QQI97_001831</name>
</gene>
<dbReference type="EMBL" id="AACCII010000003">
    <property type="protein sequence ID" value="EAJ9718540.1"/>
    <property type="molecule type" value="Genomic_DNA"/>
</dbReference>
<dbReference type="AlphaFoldDB" id="A0A1J6QQS5"/>
<name>A0A1J6QQS5_CAMJU</name>
<accession>A0A1J6QQS5</accession>
<organism evidence="2 6">
    <name type="scientific">Campylobacter jejuni</name>
    <dbReference type="NCBI Taxonomy" id="197"/>
    <lineage>
        <taxon>Bacteria</taxon>
        <taxon>Pseudomonadati</taxon>
        <taxon>Campylobacterota</taxon>
        <taxon>Epsilonproteobacteria</taxon>
        <taxon>Campylobacterales</taxon>
        <taxon>Campylobacteraceae</taxon>
        <taxon>Campylobacter</taxon>
    </lineage>
</organism>